<feature type="region of interest" description="Disordered" evidence="1">
    <location>
        <begin position="1"/>
        <end position="24"/>
    </location>
</feature>
<evidence type="ECO:0000256" key="2">
    <source>
        <dbReference type="SAM" id="Phobius"/>
    </source>
</evidence>
<keyword evidence="2" id="KW-0472">Membrane</keyword>
<evidence type="ECO:0000313" key="5">
    <source>
        <dbReference type="Proteomes" id="UP000332933"/>
    </source>
</evidence>
<sequence>MIDKTPVPATEEEEAFQGPPEPVAPWNWSNIPDYGPLKHYQHALAFMVIGVAMTLVYEFSTYFDQIPRELAYPLIWVFIFLRMLGKLGPATLSEEEELAQKEEEEARAFKETLKKLEVESDDEEDEGNKADQGKHAKLAEKAKAKSIAKKTQ</sequence>
<dbReference type="Proteomes" id="UP000332933">
    <property type="component" value="Unassembled WGS sequence"/>
</dbReference>
<dbReference type="EMBL" id="VJMH01000268">
    <property type="protein sequence ID" value="KAF0717340.1"/>
    <property type="molecule type" value="Genomic_DNA"/>
</dbReference>
<dbReference type="EMBL" id="CAADRA010000268">
    <property type="protein sequence ID" value="VFT79572.1"/>
    <property type="molecule type" value="Genomic_DNA"/>
</dbReference>
<evidence type="ECO:0000313" key="3">
    <source>
        <dbReference type="EMBL" id="KAF0717340.1"/>
    </source>
</evidence>
<keyword evidence="5" id="KW-1185">Reference proteome</keyword>
<proteinExistence type="predicted"/>
<protein>
    <submittedName>
        <fullName evidence="4">Aste57867_2371 protein</fullName>
    </submittedName>
</protein>
<organism evidence="4 5">
    <name type="scientific">Aphanomyces stellatus</name>
    <dbReference type="NCBI Taxonomy" id="120398"/>
    <lineage>
        <taxon>Eukaryota</taxon>
        <taxon>Sar</taxon>
        <taxon>Stramenopiles</taxon>
        <taxon>Oomycota</taxon>
        <taxon>Saprolegniomycetes</taxon>
        <taxon>Saprolegniales</taxon>
        <taxon>Verrucalvaceae</taxon>
        <taxon>Aphanomyces</taxon>
    </lineage>
</organism>
<evidence type="ECO:0000313" key="4">
    <source>
        <dbReference type="EMBL" id="VFT79572.1"/>
    </source>
</evidence>
<keyword evidence="2" id="KW-1133">Transmembrane helix</keyword>
<gene>
    <name evidence="4" type="primary">Aste57867_2371</name>
    <name evidence="3" type="ORF">As57867_002366</name>
    <name evidence="4" type="ORF">ASTE57867_2371</name>
</gene>
<name>A0A485KBQ0_9STRA</name>
<evidence type="ECO:0000256" key="1">
    <source>
        <dbReference type="SAM" id="MobiDB-lite"/>
    </source>
</evidence>
<feature type="region of interest" description="Disordered" evidence="1">
    <location>
        <begin position="114"/>
        <end position="152"/>
    </location>
</feature>
<feature type="transmembrane region" description="Helical" evidence="2">
    <location>
        <begin position="39"/>
        <end position="57"/>
    </location>
</feature>
<dbReference type="AlphaFoldDB" id="A0A485KBQ0"/>
<reference evidence="3" key="2">
    <citation type="submission" date="2019-06" db="EMBL/GenBank/DDBJ databases">
        <title>Genomics analysis of Aphanomyces spp. identifies a new class of oomycete effector associated with host adaptation.</title>
        <authorList>
            <person name="Gaulin E."/>
        </authorList>
    </citation>
    <scope>NUCLEOTIDE SEQUENCE</scope>
    <source>
        <strain evidence="3">CBS 578.67</strain>
    </source>
</reference>
<accession>A0A485KBQ0</accession>
<dbReference type="OrthoDB" id="158012at2759"/>
<reference evidence="4 5" key="1">
    <citation type="submission" date="2019-03" db="EMBL/GenBank/DDBJ databases">
        <authorList>
            <person name="Gaulin E."/>
            <person name="Dumas B."/>
        </authorList>
    </citation>
    <scope>NUCLEOTIDE SEQUENCE [LARGE SCALE GENOMIC DNA]</scope>
    <source>
        <strain evidence="4">CBS 568.67</strain>
    </source>
</reference>
<feature type="compositionally biased region" description="Basic and acidic residues" evidence="1">
    <location>
        <begin position="127"/>
        <end position="143"/>
    </location>
</feature>
<keyword evidence="2" id="KW-0812">Transmembrane</keyword>